<accession>C7NLT3</accession>
<reference evidence="2 3" key="1">
    <citation type="journal article" date="2009" name="Stand. Genomic Sci.">
        <title>Complete genome sequence of Kytococcus sedentarius type strain (541).</title>
        <authorList>
            <person name="Sims D."/>
            <person name="Brettin T."/>
            <person name="Detter J.C."/>
            <person name="Han C."/>
            <person name="Lapidus A."/>
            <person name="Copeland A."/>
            <person name="Glavina Del Rio T."/>
            <person name="Nolan M."/>
            <person name="Chen F."/>
            <person name="Lucas S."/>
            <person name="Tice H."/>
            <person name="Cheng J.F."/>
            <person name="Bruce D."/>
            <person name="Goodwin L."/>
            <person name="Pitluck S."/>
            <person name="Ovchinnikova G."/>
            <person name="Pati A."/>
            <person name="Ivanova N."/>
            <person name="Mavrommatis K."/>
            <person name="Chen A."/>
            <person name="Palaniappan K."/>
            <person name="D'haeseleer P."/>
            <person name="Chain P."/>
            <person name="Bristow J."/>
            <person name="Eisen J.A."/>
            <person name="Markowitz V."/>
            <person name="Hugenholtz P."/>
            <person name="Schneider S."/>
            <person name="Goker M."/>
            <person name="Pukall R."/>
            <person name="Kyrpides N.C."/>
            <person name="Klenk H.P."/>
        </authorList>
    </citation>
    <scope>NUCLEOTIDE SEQUENCE [LARGE SCALE GENOMIC DNA]</scope>
    <source>
        <strain evidence="3">ATCC 14392 / DSM 20547 / JCM 11482 / CCUG 33030 / NBRC 15357 / NCTC 11040 / CCM 314 / 541</strain>
    </source>
</reference>
<evidence type="ECO:0008006" key="4">
    <source>
        <dbReference type="Google" id="ProtNLM"/>
    </source>
</evidence>
<feature type="transmembrane region" description="Helical" evidence="1">
    <location>
        <begin position="208"/>
        <end position="229"/>
    </location>
</feature>
<evidence type="ECO:0000313" key="2">
    <source>
        <dbReference type="EMBL" id="ACV05749.1"/>
    </source>
</evidence>
<dbReference type="STRING" id="478801.Ksed_06890"/>
<keyword evidence="1" id="KW-0812">Transmembrane</keyword>
<keyword evidence="1" id="KW-0472">Membrane</keyword>
<gene>
    <name evidence="2" type="ordered locus">Ksed_06890</name>
</gene>
<keyword evidence="1" id="KW-1133">Transmembrane helix</keyword>
<proteinExistence type="predicted"/>
<dbReference type="eggNOG" id="COG1277">
    <property type="taxonomic scope" value="Bacteria"/>
</dbReference>
<organism evidence="2 3">
    <name type="scientific">Kytococcus sedentarius (strain ATCC 14392 / DSM 20547 / JCM 11482 / CCUG 33030 / NBRC 15357 / NCTC 11040 / CCM 314 / 541)</name>
    <name type="common">Micrococcus sedentarius</name>
    <dbReference type="NCBI Taxonomy" id="478801"/>
    <lineage>
        <taxon>Bacteria</taxon>
        <taxon>Bacillati</taxon>
        <taxon>Actinomycetota</taxon>
        <taxon>Actinomycetes</taxon>
        <taxon>Micrococcales</taxon>
        <taxon>Kytococcaceae</taxon>
        <taxon>Kytococcus</taxon>
    </lineage>
</organism>
<feature type="transmembrane region" description="Helical" evidence="1">
    <location>
        <begin position="128"/>
        <end position="148"/>
    </location>
</feature>
<evidence type="ECO:0000256" key="1">
    <source>
        <dbReference type="SAM" id="Phobius"/>
    </source>
</evidence>
<dbReference type="EMBL" id="CP001686">
    <property type="protein sequence ID" value="ACV05749.1"/>
    <property type="molecule type" value="Genomic_DNA"/>
</dbReference>
<feature type="transmembrane region" description="Helical" evidence="1">
    <location>
        <begin position="51"/>
        <end position="70"/>
    </location>
</feature>
<feature type="transmembrane region" description="Helical" evidence="1">
    <location>
        <begin position="155"/>
        <end position="174"/>
    </location>
</feature>
<dbReference type="HOGENOM" id="CLU_099045_0_0_11"/>
<dbReference type="AlphaFoldDB" id="C7NLT3"/>
<evidence type="ECO:0000313" key="3">
    <source>
        <dbReference type="Proteomes" id="UP000006666"/>
    </source>
</evidence>
<keyword evidence="3" id="KW-1185">Reference proteome</keyword>
<dbReference type="KEGG" id="kse:Ksed_06890"/>
<sequence>MGMTIATMTWRSLSRGWRPLLLVALPLGGLALALLLRVASGGVDEVMADQIVRDLATGVIVPLAALLVAVNGIGNEVDDSSVLHILATPTSRASILLQKMLVICGVSVLLGALTCGGMALIMGSRETTSWLVAGAVSGLAYGAVFTALSTWVKHAVIIGALYLVLWEGMLIGLAPRARFLSLHHGALAVAEKFRDTRAMVDLTDLSTIGGVMVLGIALVAGFLLAWWALSRMRLAKSS</sequence>
<feature type="transmembrane region" description="Helical" evidence="1">
    <location>
        <begin position="100"/>
        <end position="122"/>
    </location>
</feature>
<name>C7NLT3_KYTSD</name>
<dbReference type="Proteomes" id="UP000006666">
    <property type="component" value="Chromosome"/>
</dbReference>
<protein>
    <recommendedName>
        <fullName evidence="4">ABC-2 type transporter</fullName>
    </recommendedName>
</protein>